<dbReference type="InterPro" id="IPR036871">
    <property type="entry name" value="PX_dom_sf"/>
</dbReference>
<keyword evidence="10" id="KW-0446">Lipid-binding</keyword>
<gene>
    <name evidence="14" type="ORF">SAMEA4029010_CIC11G00000000458</name>
</gene>
<dbReference type="PROSITE" id="PS50195">
    <property type="entry name" value="PX"/>
    <property type="match status" value="1"/>
</dbReference>
<evidence type="ECO:0000256" key="3">
    <source>
        <dbReference type="ARBA" id="ARBA00004496"/>
    </source>
</evidence>
<comment type="function">
    <text evidence="12">Required for retention of late Golgi membrane proteins. Component of the retrieval machinery that functions by direct interaction with the cytosolic tails of certain TGN membrane proteins during the sorting/budding process at the prevacuolar compartment. Binds phosphatidylinositol 3-phosphate (PtdIns(P3)).</text>
</comment>
<dbReference type="PANTHER" id="PTHR45963:SF2">
    <property type="entry name" value="RE52028P"/>
    <property type="match status" value="1"/>
</dbReference>
<evidence type="ECO:0000256" key="6">
    <source>
        <dbReference type="ARBA" id="ARBA00022448"/>
    </source>
</evidence>
<evidence type="ECO:0000256" key="5">
    <source>
        <dbReference type="ARBA" id="ARBA00020436"/>
    </source>
</evidence>
<comment type="similarity">
    <text evidence="4">Belongs to the sorting nexin family.</text>
</comment>
<dbReference type="SUPFAM" id="SSF64268">
    <property type="entry name" value="PX domain"/>
    <property type="match status" value="1"/>
</dbReference>
<dbReference type="GO" id="GO:0030904">
    <property type="term" value="C:retromer complex"/>
    <property type="evidence" value="ECO:0007669"/>
    <property type="project" value="TreeGrafter"/>
</dbReference>
<proteinExistence type="inferred from homology"/>
<dbReference type="GO" id="GO:0000139">
    <property type="term" value="C:Golgi membrane"/>
    <property type="evidence" value="ECO:0007669"/>
    <property type="project" value="UniProtKB-SubCell"/>
</dbReference>
<sequence>MSKPFQPVSEILTSKHKQQTFNDIYGEPENFLEIEVRNPQTHHGREVFTDYEIVCRTNIPAFKKRTSKVRRRYSDFVTFRKMLEQESTRVIIPPLPGKILFSLNKFNDLNIESRRQGLEKFLAVVSGHPLLQTGSTTLADFIQNEKWEPRHLFY</sequence>
<evidence type="ECO:0000256" key="2">
    <source>
        <dbReference type="ARBA" id="ARBA00004255"/>
    </source>
</evidence>
<evidence type="ECO:0000313" key="15">
    <source>
        <dbReference type="Proteomes" id="UP000182334"/>
    </source>
</evidence>
<dbReference type="GO" id="GO:0031901">
    <property type="term" value="C:early endosome membrane"/>
    <property type="evidence" value="ECO:0007669"/>
    <property type="project" value="TreeGrafter"/>
</dbReference>
<dbReference type="PANTHER" id="PTHR45963">
    <property type="entry name" value="RE52028P"/>
    <property type="match status" value="1"/>
</dbReference>
<organism evidence="14 15">
    <name type="scientific">Sungouiella intermedia</name>
    <dbReference type="NCBI Taxonomy" id="45354"/>
    <lineage>
        <taxon>Eukaryota</taxon>
        <taxon>Fungi</taxon>
        <taxon>Dikarya</taxon>
        <taxon>Ascomycota</taxon>
        <taxon>Saccharomycotina</taxon>
        <taxon>Pichiomycetes</taxon>
        <taxon>Metschnikowiaceae</taxon>
        <taxon>Sungouiella</taxon>
    </lineage>
</organism>
<feature type="domain" description="PX" evidence="13">
    <location>
        <begin position="29"/>
        <end position="148"/>
    </location>
</feature>
<reference evidence="14 15" key="1">
    <citation type="submission" date="2016-10" db="EMBL/GenBank/DDBJ databases">
        <authorList>
            <person name="de Groot N.N."/>
        </authorList>
    </citation>
    <scope>NUCLEOTIDE SEQUENCE [LARGE SCALE GENOMIC DNA]</scope>
    <source>
        <strain evidence="14 15">CBS 141442</strain>
    </source>
</reference>
<keyword evidence="15" id="KW-1185">Reference proteome</keyword>
<dbReference type="EMBL" id="LT635757">
    <property type="protein sequence ID" value="SGZ49136.1"/>
    <property type="molecule type" value="Genomic_DNA"/>
</dbReference>
<evidence type="ECO:0000256" key="7">
    <source>
        <dbReference type="ARBA" id="ARBA00022490"/>
    </source>
</evidence>
<accession>A0A1L0BDI7</accession>
<dbReference type="GO" id="GO:0032456">
    <property type="term" value="P:endocytic recycling"/>
    <property type="evidence" value="ECO:0007669"/>
    <property type="project" value="TreeGrafter"/>
</dbReference>
<keyword evidence="9" id="KW-0333">Golgi apparatus</keyword>
<protein>
    <recommendedName>
        <fullName evidence="5">Sorting nexin-3</fullName>
    </recommendedName>
</protein>
<evidence type="ECO:0000256" key="4">
    <source>
        <dbReference type="ARBA" id="ARBA00010883"/>
    </source>
</evidence>
<evidence type="ECO:0000259" key="13">
    <source>
        <dbReference type="PROSITE" id="PS50195"/>
    </source>
</evidence>
<dbReference type="GO" id="GO:0032266">
    <property type="term" value="F:phosphatidylinositol-3-phosphate binding"/>
    <property type="evidence" value="ECO:0007669"/>
    <property type="project" value="TreeGrafter"/>
</dbReference>
<comment type="subcellular location">
    <subcellularLocation>
        <location evidence="3">Cytoplasm</location>
    </subcellularLocation>
    <subcellularLocation>
        <location evidence="2">Golgi apparatus membrane</location>
        <topology evidence="2">Peripheral membrane protein</topology>
        <orientation evidence="2">Cytoplasmic side</orientation>
    </subcellularLocation>
    <subcellularLocation>
        <location evidence="1">Prevacuolar compartment membrane</location>
        <topology evidence="1">Peripheral membrane protein</topology>
        <orientation evidence="1">Cytoplasmic side</orientation>
    </subcellularLocation>
</comment>
<dbReference type="GO" id="GO:0034499">
    <property type="term" value="P:late endosome to Golgi transport"/>
    <property type="evidence" value="ECO:0007669"/>
    <property type="project" value="TreeGrafter"/>
</dbReference>
<evidence type="ECO:0000256" key="9">
    <source>
        <dbReference type="ARBA" id="ARBA00023034"/>
    </source>
</evidence>
<dbReference type="STRING" id="45354.A0A1L0BDI7"/>
<keyword evidence="6" id="KW-0813">Transport</keyword>
<dbReference type="InterPro" id="IPR051074">
    <property type="entry name" value="Sorting_Nexin"/>
</dbReference>
<evidence type="ECO:0000256" key="12">
    <source>
        <dbReference type="ARBA" id="ARBA00025533"/>
    </source>
</evidence>
<evidence type="ECO:0000256" key="8">
    <source>
        <dbReference type="ARBA" id="ARBA00022927"/>
    </source>
</evidence>
<keyword evidence="7" id="KW-0963">Cytoplasm</keyword>
<evidence type="ECO:0000313" key="14">
    <source>
        <dbReference type="EMBL" id="SGZ49136.1"/>
    </source>
</evidence>
<keyword evidence="11" id="KW-0472">Membrane</keyword>
<dbReference type="SMART" id="SM00312">
    <property type="entry name" value="PX"/>
    <property type="match status" value="1"/>
</dbReference>
<dbReference type="AlphaFoldDB" id="A0A1L0BDI7"/>
<dbReference type="InterPro" id="IPR001683">
    <property type="entry name" value="PX_dom"/>
</dbReference>
<dbReference type="Pfam" id="PF00787">
    <property type="entry name" value="PX"/>
    <property type="match status" value="1"/>
</dbReference>
<dbReference type="OrthoDB" id="5227681at2759"/>
<dbReference type="Proteomes" id="UP000182334">
    <property type="component" value="Chromosome II"/>
</dbReference>
<evidence type="ECO:0000256" key="10">
    <source>
        <dbReference type="ARBA" id="ARBA00023121"/>
    </source>
</evidence>
<name>A0A1L0BDI7_9ASCO</name>
<dbReference type="Gene3D" id="3.30.1520.10">
    <property type="entry name" value="Phox-like domain"/>
    <property type="match status" value="1"/>
</dbReference>
<evidence type="ECO:0000256" key="1">
    <source>
        <dbReference type="ARBA" id="ARBA00004179"/>
    </source>
</evidence>
<keyword evidence="8" id="KW-0653">Protein transport</keyword>
<dbReference type="GO" id="GO:0015031">
    <property type="term" value="P:protein transport"/>
    <property type="evidence" value="ECO:0007669"/>
    <property type="project" value="UniProtKB-KW"/>
</dbReference>
<evidence type="ECO:0000256" key="11">
    <source>
        <dbReference type="ARBA" id="ARBA00023136"/>
    </source>
</evidence>